<dbReference type="EMBL" id="JAINVV010000004">
    <property type="protein sequence ID" value="MBY8822668.1"/>
    <property type="molecule type" value="Genomic_DNA"/>
</dbReference>
<evidence type="ECO:0000313" key="9">
    <source>
        <dbReference type="Proteomes" id="UP000706039"/>
    </source>
</evidence>
<evidence type="ECO:0000259" key="7">
    <source>
        <dbReference type="PROSITE" id="PS51462"/>
    </source>
</evidence>
<dbReference type="CDD" id="cd03426">
    <property type="entry name" value="NUDIX_CoAse_Nudt7"/>
    <property type="match status" value="1"/>
</dbReference>
<protein>
    <submittedName>
        <fullName evidence="8">CoA pyrophosphatase</fullName>
    </submittedName>
</protein>
<comment type="caution">
    <text evidence="8">The sequence shown here is derived from an EMBL/GenBank/DDBJ whole genome shotgun (WGS) entry which is preliminary data.</text>
</comment>
<evidence type="ECO:0000256" key="3">
    <source>
        <dbReference type="ARBA" id="ARBA00022723"/>
    </source>
</evidence>
<keyword evidence="9" id="KW-1185">Reference proteome</keyword>
<name>A0ABS7PMX6_9SPHN</name>
<evidence type="ECO:0000256" key="1">
    <source>
        <dbReference type="ARBA" id="ARBA00001936"/>
    </source>
</evidence>
<organism evidence="8 9">
    <name type="scientific">Sphingomonas colocasiae</name>
    <dbReference type="NCBI Taxonomy" id="1848973"/>
    <lineage>
        <taxon>Bacteria</taxon>
        <taxon>Pseudomonadati</taxon>
        <taxon>Pseudomonadota</taxon>
        <taxon>Alphaproteobacteria</taxon>
        <taxon>Sphingomonadales</taxon>
        <taxon>Sphingomonadaceae</taxon>
        <taxon>Sphingomonas</taxon>
    </lineage>
</organism>
<dbReference type="NCBIfam" id="NF007980">
    <property type="entry name" value="PRK10707.1"/>
    <property type="match status" value="1"/>
</dbReference>
<evidence type="ECO:0000256" key="6">
    <source>
        <dbReference type="ARBA" id="ARBA00023211"/>
    </source>
</evidence>
<dbReference type="Pfam" id="PF00293">
    <property type="entry name" value="NUDIX"/>
    <property type="match status" value="1"/>
</dbReference>
<dbReference type="InterPro" id="IPR045121">
    <property type="entry name" value="CoAse"/>
</dbReference>
<dbReference type="Gene3D" id="3.90.79.10">
    <property type="entry name" value="Nucleoside Triphosphate Pyrophosphohydrolase"/>
    <property type="match status" value="1"/>
</dbReference>
<dbReference type="PANTHER" id="PTHR12992:SF11">
    <property type="entry name" value="MITOCHONDRIAL COENZYME A DIPHOSPHATASE NUDT8"/>
    <property type="match status" value="1"/>
</dbReference>
<dbReference type="InterPro" id="IPR015797">
    <property type="entry name" value="NUDIX_hydrolase-like_dom_sf"/>
</dbReference>
<dbReference type="SUPFAM" id="SSF55811">
    <property type="entry name" value="Nudix"/>
    <property type="match status" value="1"/>
</dbReference>
<feature type="domain" description="Nudix hydrolase" evidence="7">
    <location>
        <begin position="37"/>
        <end position="168"/>
    </location>
</feature>
<evidence type="ECO:0000313" key="8">
    <source>
        <dbReference type="EMBL" id="MBY8822668.1"/>
    </source>
</evidence>
<keyword evidence="6" id="KW-0464">Manganese</keyword>
<dbReference type="Proteomes" id="UP000706039">
    <property type="component" value="Unassembled WGS sequence"/>
</dbReference>
<keyword evidence="3" id="KW-0479">Metal-binding</keyword>
<reference evidence="8 9" key="1">
    <citation type="submission" date="2021-08" db="EMBL/GenBank/DDBJ databases">
        <authorList>
            <person name="Tuo L."/>
        </authorList>
    </citation>
    <scope>NUCLEOTIDE SEQUENCE [LARGE SCALE GENOMIC DNA]</scope>
    <source>
        <strain evidence="8 9">JCM 31229</strain>
    </source>
</reference>
<dbReference type="RefSeq" id="WP_222989735.1">
    <property type="nucleotide sequence ID" value="NZ_JAINVV010000004.1"/>
</dbReference>
<gene>
    <name evidence="8" type="ORF">K7G82_10215</name>
</gene>
<keyword evidence="5" id="KW-0460">Magnesium</keyword>
<evidence type="ECO:0000256" key="4">
    <source>
        <dbReference type="ARBA" id="ARBA00022801"/>
    </source>
</evidence>
<dbReference type="InterPro" id="IPR000086">
    <property type="entry name" value="NUDIX_hydrolase_dom"/>
</dbReference>
<dbReference type="PANTHER" id="PTHR12992">
    <property type="entry name" value="NUDIX HYDROLASE"/>
    <property type="match status" value="1"/>
</dbReference>
<sequence>MMLADKLRRALDAGHRGSPILLAGDNRDAVLGKQDILVPAAVLVAVTDRADPGVILTQRTETLRKHAGQIAFPGGRIDAGDTGAVSAALREAEEEIALPPSAVTVIGETDPYRTITGFQVTPVVGVVPPDIRFRANDAEVADVFEVPLSFLLEPMNHLEQAVEWQGRERHYYEITYGERRIWGATAAMIVNLARRLAWTE</sequence>
<evidence type="ECO:0000256" key="5">
    <source>
        <dbReference type="ARBA" id="ARBA00022842"/>
    </source>
</evidence>
<evidence type="ECO:0000256" key="2">
    <source>
        <dbReference type="ARBA" id="ARBA00001946"/>
    </source>
</evidence>
<accession>A0ABS7PMX6</accession>
<dbReference type="PROSITE" id="PS51462">
    <property type="entry name" value="NUDIX"/>
    <property type="match status" value="1"/>
</dbReference>
<proteinExistence type="predicted"/>
<comment type="cofactor">
    <cofactor evidence="1">
        <name>Mn(2+)</name>
        <dbReference type="ChEBI" id="CHEBI:29035"/>
    </cofactor>
</comment>
<comment type="cofactor">
    <cofactor evidence="2">
        <name>Mg(2+)</name>
        <dbReference type="ChEBI" id="CHEBI:18420"/>
    </cofactor>
</comment>
<keyword evidence="4" id="KW-0378">Hydrolase</keyword>